<dbReference type="PROSITE" id="PS51352">
    <property type="entry name" value="THIOREDOXIN_2"/>
    <property type="match status" value="1"/>
</dbReference>
<evidence type="ECO:0000259" key="1">
    <source>
        <dbReference type="PROSITE" id="PS51352"/>
    </source>
</evidence>
<gene>
    <name evidence="2" type="ORF">DCM83_01395</name>
</gene>
<dbReference type="PANTHER" id="PTHR35272:SF3">
    <property type="entry name" value="THIOL:DISULFIDE INTERCHANGE PROTEIN DSBC"/>
    <property type="match status" value="1"/>
</dbReference>
<feature type="domain" description="Thioredoxin" evidence="1">
    <location>
        <begin position="91"/>
        <end position="290"/>
    </location>
</feature>
<protein>
    <submittedName>
        <fullName evidence="2">Disulfide bond formation protein DsbA</fullName>
    </submittedName>
</protein>
<dbReference type="CDD" id="cd03023">
    <property type="entry name" value="DsbA_Com1_like"/>
    <property type="match status" value="1"/>
</dbReference>
<dbReference type="AlphaFoldDB" id="A0AAE9N8P2"/>
<evidence type="ECO:0000313" key="3">
    <source>
        <dbReference type="Proteomes" id="UP001058872"/>
    </source>
</evidence>
<dbReference type="InterPro" id="IPR051470">
    <property type="entry name" value="Thiol:disulfide_interchange"/>
</dbReference>
<dbReference type="Proteomes" id="UP001058872">
    <property type="component" value="Chromosome"/>
</dbReference>
<dbReference type="EMBL" id="CP028989">
    <property type="protein sequence ID" value="UUO64013.1"/>
    <property type="molecule type" value="Genomic_DNA"/>
</dbReference>
<dbReference type="SUPFAM" id="SSF52833">
    <property type="entry name" value="Thioredoxin-like"/>
    <property type="match status" value="1"/>
</dbReference>
<sequence>MLLRGKWRNSAMPTMIDRPRLALHRLHGAALGIFVAAAIAVPSTAYAEMQRRDVDEAIQQYLAAHPEALGPAIEKYLADHPEAVRNALVALIAKRNATAQTAPTPAAGNIRQVISDNAKALYTAPLQTTLGAAEGARTLVEFYDFNCGYCRKALGDTLALIADEPNVRIVLKGLPILGPDSVEAAKVAIALQMHHPSAAETLEFHRRLMATQGRVDRAAALAVAADLGFNAGEIEKNAASAEVSEALQQNMRLASALGINGTPGYVVGDSVIPGAVGAAALKARIQAAKAP</sequence>
<dbReference type="InterPro" id="IPR013766">
    <property type="entry name" value="Thioredoxin_domain"/>
</dbReference>
<dbReference type="PANTHER" id="PTHR35272">
    <property type="entry name" value="THIOL:DISULFIDE INTERCHANGE PROTEIN DSBC-RELATED"/>
    <property type="match status" value="1"/>
</dbReference>
<dbReference type="InterPro" id="IPR036249">
    <property type="entry name" value="Thioredoxin-like_sf"/>
</dbReference>
<accession>A0AAE9N8P2</accession>
<dbReference type="Pfam" id="PF01323">
    <property type="entry name" value="DSBA"/>
    <property type="match status" value="1"/>
</dbReference>
<evidence type="ECO:0000313" key="2">
    <source>
        <dbReference type="EMBL" id="UUO64013.1"/>
    </source>
</evidence>
<dbReference type="InterPro" id="IPR001853">
    <property type="entry name" value="DSBA-like_thioredoxin_dom"/>
</dbReference>
<organism evidence="2 3">
    <name type="scientific">Bradyrhizobium betae</name>
    <dbReference type="NCBI Taxonomy" id="244734"/>
    <lineage>
        <taxon>Bacteria</taxon>
        <taxon>Pseudomonadati</taxon>
        <taxon>Pseudomonadota</taxon>
        <taxon>Alphaproteobacteria</taxon>
        <taxon>Hyphomicrobiales</taxon>
        <taxon>Nitrobacteraceae</taxon>
        <taxon>Bradyrhizobium</taxon>
    </lineage>
</organism>
<name>A0AAE9N8P2_9BRAD</name>
<dbReference type="GO" id="GO:0016491">
    <property type="term" value="F:oxidoreductase activity"/>
    <property type="evidence" value="ECO:0007669"/>
    <property type="project" value="InterPro"/>
</dbReference>
<proteinExistence type="predicted"/>
<dbReference type="Gene3D" id="3.40.30.10">
    <property type="entry name" value="Glutaredoxin"/>
    <property type="match status" value="1"/>
</dbReference>
<reference evidence="2" key="1">
    <citation type="submission" date="2018-04" db="EMBL/GenBank/DDBJ databases">
        <title>Genomes of Endosymbiotic and Endophytic Bradyrhizobium Publication status.</title>
        <authorList>
            <person name="Guha S."/>
            <person name="Jorrin B."/>
            <person name="Sarkar M."/>
            <person name="Poole P.S."/>
            <person name="DasGupta M."/>
        </authorList>
    </citation>
    <scope>NUCLEOTIDE SEQUENCE</scope>
    <source>
        <strain evidence="2">WBOS16</strain>
    </source>
</reference>